<dbReference type="CDD" id="cd00037">
    <property type="entry name" value="CLECT"/>
    <property type="match status" value="1"/>
</dbReference>
<gene>
    <name evidence="3" type="ORF">CLODIP_2_CD00123</name>
</gene>
<keyword evidence="4" id="KW-1185">Reference proteome</keyword>
<dbReference type="AlphaFoldDB" id="A0A8S1CG80"/>
<dbReference type="EMBL" id="CADEPI010000025">
    <property type="protein sequence ID" value="CAB3366511.1"/>
    <property type="molecule type" value="Genomic_DNA"/>
</dbReference>
<dbReference type="PANTHER" id="PTHR22801:SF63">
    <property type="entry name" value="C-TYPE LECTIN DOMAIN-CONTAINING PROTEIN"/>
    <property type="match status" value="1"/>
</dbReference>
<name>A0A8S1CG80_9INSE</name>
<dbReference type="Gene3D" id="3.10.100.10">
    <property type="entry name" value="Mannose-Binding Protein A, subunit A"/>
    <property type="match status" value="1"/>
</dbReference>
<evidence type="ECO:0000256" key="1">
    <source>
        <dbReference type="SAM" id="SignalP"/>
    </source>
</evidence>
<feature type="chain" id="PRO_5035945565" description="C-type lectin domain-containing protein" evidence="1">
    <location>
        <begin position="30"/>
        <end position="217"/>
    </location>
</feature>
<dbReference type="SMART" id="SM00034">
    <property type="entry name" value="CLECT"/>
    <property type="match status" value="1"/>
</dbReference>
<protein>
    <recommendedName>
        <fullName evidence="2">C-type lectin domain-containing protein</fullName>
    </recommendedName>
</protein>
<dbReference type="InterPro" id="IPR016186">
    <property type="entry name" value="C-type_lectin-like/link_sf"/>
</dbReference>
<evidence type="ECO:0000259" key="2">
    <source>
        <dbReference type="PROSITE" id="PS50041"/>
    </source>
</evidence>
<dbReference type="Proteomes" id="UP000494165">
    <property type="component" value="Unassembled WGS sequence"/>
</dbReference>
<dbReference type="InterPro" id="IPR016187">
    <property type="entry name" value="CTDL_fold"/>
</dbReference>
<evidence type="ECO:0000313" key="4">
    <source>
        <dbReference type="Proteomes" id="UP000494165"/>
    </source>
</evidence>
<proteinExistence type="predicted"/>
<accession>A0A8S1CG80</accession>
<dbReference type="InterPro" id="IPR001304">
    <property type="entry name" value="C-type_lectin-like"/>
</dbReference>
<evidence type="ECO:0000313" key="3">
    <source>
        <dbReference type="EMBL" id="CAB3366511.1"/>
    </source>
</evidence>
<dbReference type="InterPro" id="IPR050801">
    <property type="entry name" value="Ca-Dep_Lectins_ImmuneDev"/>
</dbReference>
<dbReference type="PROSITE" id="PS50041">
    <property type="entry name" value="C_TYPE_LECTIN_2"/>
    <property type="match status" value="1"/>
</dbReference>
<organism evidence="3 4">
    <name type="scientific">Cloeon dipterum</name>
    <dbReference type="NCBI Taxonomy" id="197152"/>
    <lineage>
        <taxon>Eukaryota</taxon>
        <taxon>Metazoa</taxon>
        <taxon>Ecdysozoa</taxon>
        <taxon>Arthropoda</taxon>
        <taxon>Hexapoda</taxon>
        <taxon>Insecta</taxon>
        <taxon>Pterygota</taxon>
        <taxon>Palaeoptera</taxon>
        <taxon>Ephemeroptera</taxon>
        <taxon>Pisciforma</taxon>
        <taxon>Baetidae</taxon>
        <taxon>Cloeon</taxon>
    </lineage>
</organism>
<dbReference type="SUPFAM" id="SSF56436">
    <property type="entry name" value="C-type lectin-like"/>
    <property type="match status" value="1"/>
</dbReference>
<feature type="domain" description="C-type lectin" evidence="2">
    <location>
        <begin position="78"/>
        <end position="213"/>
    </location>
</feature>
<dbReference type="Pfam" id="PF00059">
    <property type="entry name" value="Lectin_C"/>
    <property type="match status" value="1"/>
</dbReference>
<sequence length="217" mass="24236">MLVVAMKTVDEKGLLFLLLLASFFDSSYCEGYEDYTGPIETLSVTTAVHLSRRSKNIAVTTEAANIAKDEHICFQIDSRDYCLKTSFKSVVQWKESIAQCSEIGATLVTKLTSTLMSYISSKLQQIFSELKMSESVKFIWVGLSYTGDSNGNFEWLNGEKLSSSESSLWDSEFYGGQPNNHDGRVGESCAALRIQTAKLVDLNCTRPQFFMCTSRDD</sequence>
<dbReference type="PANTHER" id="PTHR22801">
    <property type="entry name" value="LITHOSTATHINE"/>
    <property type="match status" value="1"/>
</dbReference>
<comment type="caution">
    <text evidence="3">The sequence shown here is derived from an EMBL/GenBank/DDBJ whole genome shotgun (WGS) entry which is preliminary data.</text>
</comment>
<feature type="signal peptide" evidence="1">
    <location>
        <begin position="1"/>
        <end position="29"/>
    </location>
</feature>
<reference evidence="3 4" key="1">
    <citation type="submission" date="2020-04" db="EMBL/GenBank/DDBJ databases">
        <authorList>
            <person name="Alioto T."/>
            <person name="Alioto T."/>
            <person name="Gomez Garrido J."/>
        </authorList>
    </citation>
    <scope>NUCLEOTIDE SEQUENCE [LARGE SCALE GENOMIC DNA]</scope>
</reference>
<keyword evidence="1" id="KW-0732">Signal</keyword>